<evidence type="ECO:0000313" key="6">
    <source>
        <dbReference type="EMBL" id="KAL2079241.1"/>
    </source>
</evidence>
<gene>
    <name evidence="6" type="ORF">ACEWY4_024985</name>
</gene>
<comment type="caution">
    <text evidence="6">The sequence shown here is derived from an EMBL/GenBank/DDBJ whole genome shotgun (WGS) entry which is preliminary data.</text>
</comment>
<dbReference type="InterPro" id="IPR016187">
    <property type="entry name" value="CTDL_fold"/>
</dbReference>
<dbReference type="SUPFAM" id="SSF56436">
    <property type="entry name" value="C-type lectin-like"/>
    <property type="match status" value="1"/>
</dbReference>
<organism evidence="6 7">
    <name type="scientific">Coilia grayii</name>
    <name type="common">Gray's grenadier anchovy</name>
    <dbReference type="NCBI Taxonomy" id="363190"/>
    <lineage>
        <taxon>Eukaryota</taxon>
        <taxon>Metazoa</taxon>
        <taxon>Chordata</taxon>
        <taxon>Craniata</taxon>
        <taxon>Vertebrata</taxon>
        <taxon>Euteleostomi</taxon>
        <taxon>Actinopterygii</taxon>
        <taxon>Neopterygii</taxon>
        <taxon>Teleostei</taxon>
        <taxon>Clupei</taxon>
        <taxon>Clupeiformes</taxon>
        <taxon>Clupeoidei</taxon>
        <taxon>Engraulidae</taxon>
        <taxon>Coilinae</taxon>
        <taxon>Coilia</taxon>
    </lineage>
</organism>
<keyword evidence="4" id="KW-0472">Membrane</keyword>
<dbReference type="PROSITE" id="PS50041">
    <property type="entry name" value="C_TYPE_LECTIN_2"/>
    <property type="match status" value="1"/>
</dbReference>
<feature type="region of interest" description="Disordered" evidence="3">
    <location>
        <begin position="18"/>
        <end position="66"/>
    </location>
</feature>
<feature type="domain" description="C-type lectin" evidence="5">
    <location>
        <begin position="157"/>
        <end position="284"/>
    </location>
</feature>
<dbReference type="InterPro" id="IPR033989">
    <property type="entry name" value="CD209-like_CTLD"/>
</dbReference>
<feature type="coiled-coil region" evidence="2">
    <location>
        <begin position="118"/>
        <end position="145"/>
    </location>
</feature>
<evidence type="ECO:0000256" key="4">
    <source>
        <dbReference type="SAM" id="Phobius"/>
    </source>
</evidence>
<keyword evidence="4" id="KW-0812">Transmembrane</keyword>
<keyword evidence="4" id="KW-1133">Transmembrane helix</keyword>
<protein>
    <recommendedName>
        <fullName evidence="5">C-type lectin domain-containing protein</fullName>
    </recommendedName>
</protein>
<feature type="compositionally biased region" description="Low complexity" evidence="3">
    <location>
        <begin position="39"/>
        <end position="54"/>
    </location>
</feature>
<dbReference type="Pfam" id="PF00059">
    <property type="entry name" value="Lectin_C"/>
    <property type="match status" value="1"/>
</dbReference>
<dbReference type="Gene3D" id="3.10.100.10">
    <property type="entry name" value="Mannose-Binding Protein A, subunit A"/>
    <property type="match status" value="1"/>
</dbReference>
<dbReference type="InterPro" id="IPR001304">
    <property type="entry name" value="C-type_lectin-like"/>
</dbReference>
<dbReference type="CDD" id="cd03590">
    <property type="entry name" value="CLECT_DC-SIGN_like"/>
    <property type="match status" value="1"/>
</dbReference>
<dbReference type="Proteomes" id="UP001591681">
    <property type="component" value="Unassembled WGS sequence"/>
</dbReference>
<dbReference type="SMART" id="SM00034">
    <property type="entry name" value="CLECT"/>
    <property type="match status" value="1"/>
</dbReference>
<reference evidence="6 7" key="1">
    <citation type="submission" date="2024-09" db="EMBL/GenBank/DDBJ databases">
        <title>A chromosome-level genome assembly of Gray's grenadier anchovy, Coilia grayii.</title>
        <authorList>
            <person name="Fu Z."/>
        </authorList>
    </citation>
    <scope>NUCLEOTIDE SEQUENCE [LARGE SCALE GENOMIC DNA]</scope>
    <source>
        <strain evidence="6">G4</strain>
        <tissue evidence="6">Muscle</tissue>
    </source>
</reference>
<name>A0ABD1IW97_9TELE</name>
<evidence type="ECO:0000256" key="3">
    <source>
        <dbReference type="SAM" id="MobiDB-lite"/>
    </source>
</evidence>
<feature type="transmembrane region" description="Helical" evidence="4">
    <location>
        <begin position="79"/>
        <end position="101"/>
    </location>
</feature>
<accession>A0ABD1IW97</accession>
<keyword evidence="7" id="KW-1185">Reference proteome</keyword>
<keyword evidence="2" id="KW-0175">Coiled coil</keyword>
<dbReference type="PANTHER" id="PTHR22803">
    <property type="entry name" value="MANNOSE, PHOSPHOLIPASE, LECTIN RECEPTOR RELATED"/>
    <property type="match status" value="1"/>
</dbReference>
<dbReference type="InterPro" id="IPR050111">
    <property type="entry name" value="C-type_lectin/snaclec_domain"/>
</dbReference>
<evidence type="ECO:0000256" key="2">
    <source>
        <dbReference type="SAM" id="Coils"/>
    </source>
</evidence>
<sequence>MAECDDVNYAVVNFVQSSSRKKQERKKESEDVIYSTVTSSKEGSESGISPSEGQSKPKDPSLTLGSKVKAGNRTCRRSMMLLLFLLLLLSVISLGVVSYFFKKMEDQKKQEEHHCQLSMQLEKQLNDAKEAKMQLESKLSDLQKEALKNCTAGWEYFSGKCYYFSTDMKNWAESRDACVTMGGHLVIIETEEEQDFLSRQNPTLPNRYWIGLTDSAKEGEWRWVDNGLLNDNAKYWWGHEPDDWKGTADRPLPEGEDCAEMFVNGVRLSWYDTSCKDSSKRICESKAK</sequence>
<dbReference type="GO" id="GO:0030246">
    <property type="term" value="F:carbohydrate binding"/>
    <property type="evidence" value="ECO:0007669"/>
    <property type="project" value="UniProtKB-KW"/>
</dbReference>
<keyword evidence="1" id="KW-0430">Lectin</keyword>
<evidence type="ECO:0000259" key="5">
    <source>
        <dbReference type="PROSITE" id="PS50041"/>
    </source>
</evidence>
<evidence type="ECO:0000256" key="1">
    <source>
        <dbReference type="ARBA" id="ARBA00022734"/>
    </source>
</evidence>
<dbReference type="InterPro" id="IPR016186">
    <property type="entry name" value="C-type_lectin-like/link_sf"/>
</dbReference>
<dbReference type="EMBL" id="JBHFQA010000022">
    <property type="protein sequence ID" value="KAL2079241.1"/>
    <property type="molecule type" value="Genomic_DNA"/>
</dbReference>
<evidence type="ECO:0000313" key="7">
    <source>
        <dbReference type="Proteomes" id="UP001591681"/>
    </source>
</evidence>
<dbReference type="AlphaFoldDB" id="A0ABD1IW97"/>
<proteinExistence type="predicted"/>